<feature type="region of interest" description="Disordered" evidence="1">
    <location>
        <begin position="1"/>
        <end position="21"/>
    </location>
</feature>
<dbReference type="AlphaFoldDB" id="A0AAD9Q8G9"/>
<proteinExistence type="predicted"/>
<comment type="caution">
    <text evidence="2">The sequence shown here is derived from an EMBL/GenBank/DDBJ whole genome shotgun (WGS) entry which is preliminary data.</text>
</comment>
<evidence type="ECO:0000313" key="3">
    <source>
        <dbReference type="Proteomes" id="UP001249851"/>
    </source>
</evidence>
<sequence length="87" mass="9616">MATDIEMADESNSAELDVVGDSRLVQPTNAYGSPLAGASSRRNEKLEEATASNVAVLNRAEFIQQLASQDKDKILLRLLSRPMRRKR</sequence>
<reference evidence="2" key="1">
    <citation type="journal article" date="2023" name="G3 (Bethesda)">
        <title>Whole genome assembly and annotation of the endangered Caribbean coral Acropora cervicornis.</title>
        <authorList>
            <person name="Selwyn J.D."/>
            <person name="Vollmer S.V."/>
        </authorList>
    </citation>
    <scope>NUCLEOTIDE SEQUENCE</scope>
    <source>
        <strain evidence="2">K2</strain>
    </source>
</reference>
<keyword evidence="3" id="KW-1185">Reference proteome</keyword>
<dbReference type="EMBL" id="JARQWQ010000057">
    <property type="protein sequence ID" value="KAK2556270.1"/>
    <property type="molecule type" value="Genomic_DNA"/>
</dbReference>
<accession>A0AAD9Q8G9</accession>
<gene>
    <name evidence="2" type="ORF">P5673_021899</name>
</gene>
<evidence type="ECO:0000256" key="1">
    <source>
        <dbReference type="SAM" id="MobiDB-lite"/>
    </source>
</evidence>
<evidence type="ECO:0000313" key="2">
    <source>
        <dbReference type="EMBL" id="KAK2556270.1"/>
    </source>
</evidence>
<reference evidence="2" key="2">
    <citation type="journal article" date="2023" name="Science">
        <title>Genomic signatures of disease resistance in endangered staghorn corals.</title>
        <authorList>
            <person name="Vollmer S.V."/>
            <person name="Selwyn J.D."/>
            <person name="Despard B.A."/>
            <person name="Roesel C.L."/>
        </authorList>
    </citation>
    <scope>NUCLEOTIDE SEQUENCE</scope>
    <source>
        <strain evidence="2">K2</strain>
    </source>
</reference>
<organism evidence="2 3">
    <name type="scientific">Acropora cervicornis</name>
    <name type="common">Staghorn coral</name>
    <dbReference type="NCBI Taxonomy" id="6130"/>
    <lineage>
        <taxon>Eukaryota</taxon>
        <taxon>Metazoa</taxon>
        <taxon>Cnidaria</taxon>
        <taxon>Anthozoa</taxon>
        <taxon>Hexacorallia</taxon>
        <taxon>Scleractinia</taxon>
        <taxon>Astrocoeniina</taxon>
        <taxon>Acroporidae</taxon>
        <taxon>Acropora</taxon>
    </lineage>
</organism>
<dbReference type="Proteomes" id="UP001249851">
    <property type="component" value="Unassembled WGS sequence"/>
</dbReference>
<name>A0AAD9Q8G9_ACRCE</name>
<protein>
    <submittedName>
        <fullName evidence="2">Uncharacterized protein</fullName>
    </submittedName>
</protein>